<feature type="domain" description="UspA" evidence="3">
    <location>
        <begin position="46"/>
        <end position="180"/>
    </location>
</feature>
<proteinExistence type="inferred from homology"/>
<dbReference type="EMBL" id="JAPFQL010000036">
    <property type="protein sequence ID" value="MDC5697554.1"/>
    <property type="molecule type" value="Genomic_DNA"/>
</dbReference>
<sequence>MNENATTDTSETSDTSDTSDTSETSDTAKDLPASTGEPAARPTHGIVVGYDASAASVLALDWAVETARERGRPLTIVHGMSTAGTGFPAMDLAQAQPIFEQTAREILAEGAQRAAKSLEVSQIETQYWLGSPAGQIIEASRDAELVVVGSRGRGRILGGLLGSTSYAVAAHAHCPVVVVRSGVGEDVEDLPRPSRPGADHPVVVGSDGSPASERAVDAAADVAEQSAARLRIVHVAQPVIPSTWTVIEAGAGGAGLEDPEVILGWARESVEQEGGRVRTAHPSLDVTTEALWGDPGSLLAQLGADAGLIVVGSRGRGGFTGMLLGSVSHRVIHDASCPVMVVR</sequence>
<organism evidence="4 5">
    <name type="scientific">Intrasporangium calvum</name>
    <dbReference type="NCBI Taxonomy" id="53358"/>
    <lineage>
        <taxon>Bacteria</taxon>
        <taxon>Bacillati</taxon>
        <taxon>Actinomycetota</taxon>
        <taxon>Actinomycetes</taxon>
        <taxon>Micrococcales</taxon>
        <taxon>Intrasporangiaceae</taxon>
        <taxon>Intrasporangium</taxon>
    </lineage>
</organism>
<evidence type="ECO:0000256" key="2">
    <source>
        <dbReference type="SAM" id="MobiDB-lite"/>
    </source>
</evidence>
<dbReference type="Pfam" id="PF00582">
    <property type="entry name" value="Usp"/>
    <property type="match status" value="2"/>
</dbReference>
<evidence type="ECO:0000313" key="5">
    <source>
        <dbReference type="Proteomes" id="UP001150259"/>
    </source>
</evidence>
<dbReference type="PANTHER" id="PTHR46268">
    <property type="entry name" value="STRESS RESPONSE PROTEIN NHAX"/>
    <property type="match status" value="1"/>
</dbReference>
<dbReference type="RefSeq" id="WP_272462130.1">
    <property type="nucleotide sequence ID" value="NZ_JAPFQL010000036.1"/>
</dbReference>
<protein>
    <submittedName>
        <fullName evidence="4">Universal stress protein</fullName>
    </submittedName>
</protein>
<dbReference type="PANTHER" id="PTHR46268:SF6">
    <property type="entry name" value="UNIVERSAL STRESS PROTEIN UP12"/>
    <property type="match status" value="1"/>
</dbReference>
<dbReference type="PRINTS" id="PR01438">
    <property type="entry name" value="UNVRSLSTRESS"/>
</dbReference>
<dbReference type="InterPro" id="IPR006016">
    <property type="entry name" value="UspA"/>
</dbReference>
<feature type="domain" description="UspA" evidence="3">
    <location>
        <begin position="201"/>
        <end position="343"/>
    </location>
</feature>
<feature type="region of interest" description="Disordered" evidence="2">
    <location>
        <begin position="187"/>
        <end position="211"/>
    </location>
</feature>
<dbReference type="SUPFAM" id="SSF52402">
    <property type="entry name" value="Adenine nucleotide alpha hydrolases-like"/>
    <property type="match status" value="2"/>
</dbReference>
<comment type="caution">
    <text evidence="4">The sequence shown here is derived from an EMBL/GenBank/DDBJ whole genome shotgun (WGS) entry which is preliminary data.</text>
</comment>
<feature type="region of interest" description="Disordered" evidence="2">
    <location>
        <begin position="1"/>
        <end position="42"/>
    </location>
</feature>
<reference evidence="4 5" key="1">
    <citation type="submission" date="2022-11" db="EMBL/GenBank/DDBJ databases">
        <title>Anaerobic phenanthrene biodegradation by a DNRA strain PheN6.</title>
        <authorList>
            <person name="Zhang Z."/>
        </authorList>
    </citation>
    <scope>NUCLEOTIDE SEQUENCE [LARGE SCALE GENOMIC DNA]</scope>
    <source>
        <strain evidence="4 5">PheN6</strain>
    </source>
</reference>
<evidence type="ECO:0000259" key="3">
    <source>
        <dbReference type="Pfam" id="PF00582"/>
    </source>
</evidence>
<dbReference type="InterPro" id="IPR006015">
    <property type="entry name" value="Universal_stress_UspA"/>
</dbReference>
<comment type="similarity">
    <text evidence="1">Belongs to the universal stress protein A family.</text>
</comment>
<accession>A0ABT5GHI5</accession>
<evidence type="ECO:0000256" key="1">
    <source>
        <dbReference type="ARBA" id="ARBA00008791"/>
    </source>
</evidence>
<name>A0ABT5GHI5_9MICO</name>
<dbReference type="Proteomes" id="UP001150259">
    <property type="component" value="Unassembled WGS sequence"/>
</dbReference>
<evidence type="ECO:0000313" key="4">
    <source>
        <dbReference type="EMBL" id="MDC5697554.1"/>
    </source>
</evidence>
<gene>
    <name evidence="4" type="ORF">OO014_09820</name>
</gene>
<dbReference type="InterPro" id="IPR014729">
    <property type="entry name" value="Rossmann-like_a/b/a_fold"/>
</dbReference>
<keyword evidence="5" id="KW-1185">Reference proteome</keyword>
<dbReference type="Gene3D" id="3.40.50.620">
    <property type="entry name" value="HUPs"/>
    <property type="match status" value="2"/>
</dbReference>
<feature type="compositionally biased region" description="Low complexity" evidence="2">
    <location>
        <begin position="1"/>
        <end position="25"/>
    </location>
</feature>